<feature type="region of interest" description="Disordered" evidence="6">
    <location>
        <begin position="47"/>
        <end position="169"/>
    </location>
</feature>
<feature type="region of interest" description="Disordered" evidence="6">
    <location>
        <begin position="591"/>
        <end position="635"/>
    </location>
</feature>
<evidence type="ECO:0000313" key="9">
    <source>
        <dbReference type="EMBL" id="RMZ56710.1"/>
    </source>
</evidence>
<comment type="subcellular location">
    <subcellularLocation>
        <location evidence="1">Membrane</location>
        <topology evidence="1">Multi-pass membrane protein</topology>
    </subcellularLocation>
</comment>
<feature type="domain" description="Major facilitator superfamily associated" evidence="8">
    <location>
        <begin position="350"/>
        <end position="890"/>
    </location>
</feature>
<dbReference type="Pfam" id="PF12832">
    <property type="entry name" value="MFS_1_like"/>
    <property type="match status" value="1"/>
</dbReference>
<feature type="transmembrane region" description="Helical" evidence="7">
    <location>
        <begin position="857"/>
        <end position="881"/>
    </location>
</feature>
<evidence type="ECO:0000256" key="5">
    <source>
        <dbReference type="ARBA" id="ARBA00023136"/>
    </source>
</evidence>
<dbReference type="Gene3D" id="1.20.1250.20">
    <property type="entry name" value="MFS general substrate transporter like domains"/>
    <property type="match status" value="2"/>
</dbReference>
<evidence type="ECO:0000313" key="10">
    <source>
        <dbReference type="Proteomes" id="UP000279271"/>
    </source>
</evidence>
<feature type="compositionally biased region" description="Basic and acidic residues" evidence="6">
    <location>
        <begin position="73"/>
        <end position="85"/>
    </location>
</feature>
<evidence type="ECO:0000256" key="4">
    <source>
        <dbReference type="ARBA" id="ARBA00022989"/>
    </source>
</evidence>
<dbReference type="PANTHER" id="PTHR16172:SF41">
    <property type="entry name" value="MAJOR FACILITATOR SUPERFAMILY DOMAIN-CONTAINING PROTEIN 6-LIKE"/>
    <property type="match status" value="1"/>
</dbReference>
<accession>A0A3M7L413</accession>
<evidence type="ECO:0000256" key="3">
    <source>
        <dbReference type="ARBA" id="ARBA00022692"/>
    </source>
</evidence>
<comment type="caution">
    <text evidence="9">The sequence shown here is derived from an EMBL/GenBank/DDBJ whole genome shotgun (WGS) entry which is preliminary data.</text>
</comment>
<dbReference type="InterPro" id="IPR051717">
    <property type="entry name" value="MFS_MFSD6"/>
</dbReference>
<gene>
    <name evidence="9" type="ORF">APUTEX25_002799</name>
</gene>
<feature type="transmembrane region" description="Helical" evidence="7">
    <location>
        <begin position="270"/>
        <end position="288"/>
    </location>
</feature>
<dbReference type="PANTHER" id="PTHR16172">
    <property type="entry name" value="MAJOR FACILITATOR SUPERFAMILY DOMAIN-CONTAINING PROTEIN 6-LIKE"/>
    <property type="match status" value="1"/>
</dbReference>
<dbReference type="InterPro" id="IPR024989">
    <property type="entry name" value="MFS_assoc_dom"/>
</dbReference>
<dbReference type="GO" id="GO:0016020">
    <property type="term" value="C:membrane"/>
    <property type="evidence" value="ECO:0007669"/>
    <property type="project" value="UniProtKB-SubCell"/>
</dbReference>
<evidence type="ECO:0000256" key="7">
    <source>
        <dbReference type="SAM" id="Phobius"/>
    </source>
</evidence>
<feature type="transmembrane region" description="Helical" evidence="7">
    <location>
        <begin position="762"/>
        <end position="784"/>
    </location>
</feature>
<dbReference type="SUPFAM" id="SSF103473">
    <property type="entry name" value="MFS general substrate transporter"/>
    <property type="match status" value="1"/>
</dbReference>
<evidence type="ECO:0000256" key="1">
    <source>
        <dbReference type="ARBA" id="ARBA00004141"/>
    </source>
</evidence>
<keyword evidence="5 7" id="KW-0472">Membrane</keyword>
<comment type="similarity">
    <text evidence="2">Belongs to the major facilitator superfamily. MFSD6 family.</text>
</comment>
<feature type="transmembrane region" description="Helical" evidence="7">
    <location>
        <begin position="887"/>
        <end position="911"/>
    </location>
</feature>
<proteinExistence type="inferred from homology"/>
<organism evidence="9 10">
    <name type="scientific">Auxenochlorella protothecoides</name>
    <name type="common">Green microalga</name>
    <name type="synonym">Chlorella protothecoides</name>
    <dbReference type="NCBI Taxonomy" id="3075"/>
    <lineage>
        <taxon>Eukaryota</taxon>
        <taxon>Viridiplantae</taxon>
        <taxon>Chlorophyta</taxon>
        <taxon>core chlorophytes</taxon>
        <taxon>Trebouxiophyceae</taxon>
        <taxon>Chlorellales</taxon>
        <taxon>Chlorellaceae</taxon>
        <taxon>Auxenochlorella</taxon>
    </lineage>
</organism>
<evidence type="ECO:0000259" key="8">
    <source>
        <dbReference type="Pfam" id="PF12832"/>
    </source>
</evidence>
<reference evidence="10" key="1">
    <citation type="journal article" date="2018" name="Algal Res.">
        <title>Characterization of plant carbon substrate utilization by Auxenochlorella protothecoides.</title>
        <authorList>
            <person name="Vogler B.W."/>
            <person name="Starkenburg S.R."/>
            <person name="Sudasinghe N."/>
            <person name="Schambach J.Y."/>
            <person name="Rollin J.A."/>
            <person name="Pattathil S."/>
            <person name="Barry A.N."/>
        </authorList>
    </citation>
    <scope>NUCLEOTIDE SEQUENCE [LARGE SCALE GENOMIC DNA]</scope>
    <source>
        <strain evidence="10">UTEX 25</strain>
    </source>
</reference>
<protein>
    <recommendedName>
        <fullName evidence="8">Major facilitator superfamily associated domain-containing protein</fullName>
    </recommendedName>
</protein>
<dbReference type="EMBL" id="QOKY01000135">
    <property type="protein sequence ID" value="RMZ56710.1"/>
    <property type="molecule type" value="Genomic_DNA"/>
</dbReference>
<sequence length="938" mass="96955">MPARSSDQSFSVWVPEFQSDPTTSSEVGIYIRDSPLAAAVFNLDPASQKPFMSQGPLARNLSTNPNLSPPASPRHDSPRSHDVTLHARRPTWSPPPTQGSMSPARGTPPLSPRIVRVSRQRCPSWPRLSSPDVMQQLGDSAPEPDTLASQSGVQAMGDRRSLEGAGLKQGFSLEQRDQLQTSFLPPGVPLAEVDVETTPTPHPSEAAFLLEERRGEECSQLQAPASPPSPPSMPASQEDIGTAPLSNKEPGLQTRRQGAGTSFAARLRSTGLMVAAVLASILAFRAFHPSRLDVDSLLQERLDALSQVEHMGGSLEEALAGNGAALRLLVEEVDRLLKGGGADVFPALASAWYFLYNIGAVCMVPYLILLYSGRGFGAMQIGVLCALRPWVSAPAGNLVVAAADAWGLHRAALVGTFLAALAGRVLLSHSTGFAANLVYTVVSEAAAAPMSVLVEAAVVAATVDDSQYGRTRMWASMGWGGMSPVAGLLIERYGLQAALGVYACAVTLALLPTCLLPLGGLGAKHGDAPALPAPPDATTKDVAEAPPERPWAAAAAGTPTLAQLEWAARASVTPLSPVLAWQSQSAAAAAAAGMEAEARRGPGTPGPELDGSTPGPDPAGPSGIDSPTAPPTARPVRPYTVLHLTVDGSLAGLSASPRAGAATPSPGIPLSMLSRNAAAASLLTPTRAQALAAGSDAGESVCSFGSEGGSSAAGGEGGVWTVVGRLVLRPDVAVFFWVTLLMGIGNGFIAYLFLFLSDLGAHGTLLGLCLSANCAAEIPVFFFSGKILERVGVLPAFHLSMAAFLLRLTCYALLPLAPTPWLVLGIELLQGATFALGWTAGCVYVKRTAPRHARSTTQSVFSGLYTGIGAGVGALLAGGLYGPMGGAGVFGLGAGMLAVGWGAALCVLWWLRHTRTAHSSAYVRLEAELAPPRGLASP</sequence>
<name>A0A3M7L413_AUXPR</name>
<evidence type="ECO:0000256" key="2">
    <source>
        <dbReference type="ARBA" id="ARBA00005241"/>
    </source>
</evidence>
<feature type="transmembrane region" description="Helical" evidence="7">
    <location>
        <begin position="796"/>
        <end position="814"/>
    </location>
</feature>
<feature type="transmembrane region" description="Helical" evidence="7">
    <location>
        <begin position="351"/>
        <end position="371"/>
    </location>
</feature>
<feature type="region of interest" description="Disordered" evidence="6">
    <location>
        <begin position="529"/>
        <end position="556"/>
    </location>
</feature>
<feature type="transmembrane region" description="Helical" evidence="7">
    <location>
        <begin position="820"/>
        <end position="845"/>
    </location>
</feature>
<feature type="transmembrane region" description="Helical" evidence="7">
    <location>
        <begin position="734"/>
        <end position="756"/>
    </location>
</feature>
<evidence type="ECO:0000256" key="6">
    <source>
        <dbReference type="SAM" id="MobiDB-lite"/>
    </source>
</evidence>
<dbReference type="InterPro" id="IPR036259">
    <property type="entry name" value="MFS_trans_sf"/>
</dbReference>
<dbReference type="AlphaFoldDB" id="A0A3M7L413"/>
<keyword evidence="4 7" id="KW-1133">Transmembrane helix</keyword>
<feature type="compositionally biased region" description="Basic and acidic residues" evidence="6">
    <location>
        <begin position="538"/>
        <end position="547"/>
    </location>
</feature>
<keyword evidence="3 7" id="KW-0812">Transmembrane</keyword>
<dbReference type="Proteomes" id="UP000279271">
    <property type="component" value="Unassembled WGS sequence"/>
</dbReference>
<feature type="region of interest" description="Disordered" evidence="6">
    <location>
        <begin position="214"/>
        <end position="260"/>
    </location>
</feature>